<feature type="non-terminal residue" evidence="1">
    <location>
        <position position="1"/>
    </location>
</feature>
<sequence length="36" mass="3854">RGPRCRTGDARGAPDRSREELACAGLGVGRCRRQAV</sequence>
<accession>A0A6J4MR94</accession>
<dbReference type="AlphaFoldDB" id="A0A6J4MR94"/>
<organism evidence="1">
    <name type="scientific">uncultured Nocardioidaceae bacterium</name>
    <dbReference type="NCBI Taxonomy" id="253824"/>
    <lineage>
        <taxon>Bacteria</taxon>
        <taxon>Bacillati</taxon>
        <taxon>Actinomycetota</taxon>
        <taxon>Actinomycetes</taxon>
        <taxon>Propionibacteriales</taxon>
        <taxon>Nocardioidaceae</taxon>
        <taxon>environmental samples</taxon>
    </lineage>
</organism>
<protein>
    <submittedName>
        <fullName evidence="1">Uncharacterized protein</fullName>
    </submittedName>
</protein>
<feature type="non-terminal residue" evidence="1">
    <location>
        <position position="36"/>
    </location>
</feature>
<dbReference type="EMBL" id="CADCUK010000045">
    <property type="protein sequence ID" value="CAA9366582.1"/>
    <property type="molecule type" value="Genomic_DNA"/>
</dbReference>
<name>A0A6J4MR94_9ACTN</name>
<evidence type="ECO:0000313" key="1">
    <source>
        <dbReference type="EMBL" id="CAA9366582.1"/>
    </source>
</evidence>
<gene>
    <name evidence="1" type="ORF">AVDCRST_MAG47-644</name>
</gene>
<reference evidence="1" key="1">
    <citation type="submission" date="2020-02" db="EMBL/GenBank/DDBJ databases">
        <authorList>
            <person name="Meier V. D."/>
        </authorList>
    </citation>
    <scope>NUCLEOTIDE SEQUENCE</scope>
    <source>
        <strain evidence="1">AVDCRST_MAG47</strain>
    </source>
</reference>
<proteinExistence type="predicted"/>